<dbReference type="AlphaFoldDB" id="A0A9P8P968"/>
<organism evidence="1 2">
    <name type="scientific">Ogataea philodendri</name>
    <dbReference type="NCBI Taxonomy" id="1378263"/>
    <lineage>
        <taxon>Eukaryota</taxon>
        <taxon>Fungi</taxon>
        <taxon>Dikarya</taxon>
        <taxon>Ascomycota</taxon>
        <taxon>Saccharomycotina</taxon>
        <taxon>Pichiomycetes</taxon>
        <taxon>Pichiales</taxon>
        <taxon>Pichiaceae</taxon>
        <taxon>Ogataea</taxon>
    </lineage>
</organism>
<reference evidence="1" key="1">
    <citation type="journal article" date="2021" name="Open Biol.">
        <title>Shared evolutionary footprints suggest mitochondrial oxidative damage underlies multiple complex I losses in fungi.</title>
        <authorList>
            <person name="Schikora-Tamarit M.A."/>
            <person name="Marcet-Houben M."/>
            <person name="Nosek J."/>
            <person name="Gabaldon T."/>
        </authorList>
    </citation>
    <scope>NUCLEOTIDE SEQUENCE</scope>
    <source>
        <strain evidence="1">CBS6075</strain>
    </source>
</reference>
<dbReference type="RefSeq" id="XP_046062248.1">
    <property type="nucleotide sequence ID" value="XM_046204025.1"/>
</dbReference>
<dbReference type="Proteomes" id="UP000769157">
    <property type="component" value="Unassembled WGS sequence"/>
</dbReference>
<proteinExistence type="predicted"/>
<comment type="caution">
    <text evidence="1">The sequence shown here is derived from an EMBL/GenBank/DDBJ whole genome shotgun (WGS) entry which is preliminary data.</text>
</comment>
<sequence length="109" mass="11855">MASGTLNMDDSSGILSSFSSSSYSLYFSCCDMVFAMRLARGGGTLMFVLGSSVEETLVMDETRDVDPLESPLESPVVLSCLEMLRTESLGRLIPRPENDGMLLGDRCRV</sequence>
<accession>A0A9P8P968</accession>
<evidence type="ECO:0000313" key="1">
    <source>
        <dbReference type="EMBL" id="KAH3667436.1"/>
    </source>
</evidence>
<evidence type="ECO:0000313" key="2">
    <source>
        <dbReference type="Proteomes" id="UP000769157"/>
    </source>
</evidence>
<gene>
    <name evidence="1" type="ORF">OGAPHI_003085</name>
</gene>
<dbReference type="GeneID" id="70235052"/>
<reference evidence="1" key="2">
    <citation type="submission" date="2021-01" db="EMBL/GenBank/DDBJ databases">
        <authorList>
            <person name="Schikora-Tamarit M.A."/>
        </authorList>
    </citation>
    <scope>NUCLEOTIDE SEQUENCE</scope>
    <source>
        <strain evidence="1">CBS6075</strain>
    </source>
</reference>
<dbReference type="EMBL" id="JAEUBE010000183">
    <property type="protein sequence ID" value="KAH3667436.1"/>
    <property type="molecule type" value="Genomic_DNA"/>
</dbReference>
<keyword evidence="2" id="KW-1185">Reference proteome</keyword>
<name>A0A9P8P968_9ASCO</name>
<protein>
    <submittedName>
        <fullName evidence="1">Uncharacterized protein</fullName>
    </submittedName>
</protein>